<name>A0A1Y1Y5G2_9FUNG</name>
<dbReference type="Pfam" id="PF07264">
    <property type="entry name" value="EI24"/>
    <property type="match status" value="1"/>
</dbReference>
<dbReference type="PANTHER" id="PTHR34292:SF2">
    <property type="entry name" value="OUTER SPORE WALL PROTEIN LDS1"/>
    <property type="match status" value="1"/>
</dbReference>
<keyword evidence="3 6" id="KW-1133">Transmembrane helix</keyword>
<keyword evidence="8" id="KW-1185">Reference proteome</keyword>
<feature type="transmembrane region" description="Helical" evidence="6">
    <location>
        <begin position="107"/>
        <end position="135"/>
    </location>
</feature>
<dbReference type="STRING" id="1314790.A0A1Y1Y5G2"/>
<comment type="subcellular location">
    <subcellularLocation>
        <location evidence="1">Membrane</location>
        <topology evidence="1">Multi-pass membrane protein</topology>
    </subcellularLocation>
</comment>
<feature type="transmembrane region" description="Helical" evidence="6">
    <location>
        <begin position="71"/>
        <end position="95"/>
    </location>
</feature>
<proteinExistence type="predicted"/>
<keyword evidence="4 6" id="KW-0472">Membrane</keyword>
<feature type="transmembrane region" description="Helical" evidence="6">
    <location>
        <begin position="248"/>
        <end position="281"/>
    </location>
</feature>
<dbReference type="InParanoid" id="A0A1Y1Y5G2"/>
<evidence type="ECO:0000313" key="8">
    <source>
        <dbReference type="Proteomes" id="UP000193498"/>
    </source>
</evidence>
<dbReference type="PANTHER" id="PTHR34292">
    <property type="entry name" value="OUTER SPORE WALL PROTEIN LDS1"/>
    <property type="match status" value="1"/>
</dbReference>
<dbReference type="OrthoDB" id="2107885at2759"/>
<evidence type="ECO:0000256" key="2">
    <source>
        <dbReference type="ARBA" id="ARBA00022692"/>
    </source>
</evidence>
<protein>
    <submittedName>
        <fullName evidence="7">Uncharacterized protein</fullName>
    </submittedName>
</protein>
<dbReference type="EMBL" id="MCFE01000242">
    <property type="protein sequence ID" value="ORX93252.1"/>
    <property type="molecule type" value="Genomic_DNA"/>
</dbReference>
<evidence type="ECO:0000256" key="5">
    <source>
        <dbReference type="SAM" id="MobiDB-lite"/>
    </source>
</evidence>
<dbReference type="InterPro" id="IPR052786">
    <property type="entry name" value="Spore_wall_assembly"/>
</dbReference>
<sequence>MFEELSEVFGRLRSYCRRLQGEYSQSKSVSHVGSLVLRDTSNIIEKAHHAYMYPIKGIAYFCKTPQLWSPIVSTLVAGIGVSLVVTVGMFVFTYIPQTIVLTFIMGPFFAAVVSFILVLIETFALVFLIVQVFFIDHIQDDIFEKVLVLNGNSLLVKEGAGRKQSLFGKVGSKSSVKLQKAARKLSPGTLLQYLVTIPLNFIPVIGSAVFFIINGTGLASKLHTSYFDLKGWDKQRRAQFIKKHEMEYYGFGGAALILDMVPIVNVCFLLTNIVGAALWAVDIEKNSSKENLEPDNNPKPIENPHSNSAIPSSSKDEL</sequence>
<dbReference type="AlphaFoldDB" id="A0A1Y1Y5G2"/>
<dbReference type="InterPro" id="IPR059112">
    <property type="entry name" value="CysZ/EI24"/>
</dbReference>
<evidence type="ECO:0000313" key="7">
    <source>
        <dbReference type="EMBL" id="ORX93252.1"/>
    </source>
</evidence>
<feature type="compositionally biased region" description="Polar residues" evidence="5">
    <location>
        <begin position="304"/>
        <end position="318"/>
    </location>
</feature>
<organism evidence="7 8">
    <name type="scientific">Basidiobolus meristosporus CBS 931.73</name>
    <dbReference type="NCBI Taxonomy" id="1314790"/>
    <lineage>
        <taxon>Eukaryota</taxon>
        <taxon>Fungi</taxon>
        <taxon>Fungi incertae sedis</taxon>
        <taxon>Zoopagomycota</taxon>
        <taxon>Entomophthoromycotina</taxon>
        <taxon>Basidiobolomycetes</taxon>
        <taxon>Basidiobolales</taxon>
        <taxon>Basidiobolaceae</taxon>
        <taxon>Basidiobolus</taxon>
    </lineage>
</organism>
<feature type="transmembrane region" description="Helical" evidence="6">
    <location>
        <begin position="190"/>
        <end position="213"/>
    </location>
</feature>
<reference evidence="7 8" key="1">
    <citation type="submission" date="2016-07" db="EMBL/GenBank/DDBJ databases">
        <title>Pervasive Adenine N6-methylation of Active Genes in Fungi.</title>
        <authorList>
            <consortium name="DOE Joint Genome Institute"/>
            <person name="Mondo S.J."/>
            <person name="Dannebaum R.O."/>
            <person name="Kuo R.C."/>
            <person name="Labutti K."/>
            <person name="Haridas S."/>
            <person name="Kuo A."/>
            <person name="Salamov A."/>
            <person name="Ahrendt S.R."/>
            <person name="Lipzen A."/>
            <person name="Sullivan W."/>
            <person name="Andreopoulos W.B."/>
            <person name="Clum A."/>
            <person name="Lindquist E."/>
            <person name="Daum C."/>
            <person name="Ramamoorthy G.K."/>
            <person name="Gryganskyi A."/>
            <person name="Culley D."/>
            <person name="Magnuson J.K."/>
            <person name="James T.Y."/>
            <person name="O'Malley M.A."/>
            <person name="Stajich J.E."/>
            <person name="Spatafora J.W."/>
            <person name="Visel A."/>
            <person name="Grigoriev I.V."/>
        </authorList>
    </citation>
    <scope>NUCLEOTIDE SEQUENCE [LARGE SCALE GENOMIC DNA]</scope>
    <source>
        <strain evidence="7 8">CBS 931.73</strain>
    </source>
</reference>
<evidence type="ECO:0000256" key="1">
    <source>
        <dbReference type="ARBA" id="ARBA00004141"/>
    </source>
</evidence>
<comment type="caution">
    <text evidence="7">The sequence shown here is derived from an EMBL/GenBank/DDBJ whole genome shotgun (WGS) entry which is preliminary data.</text>
</comment>
<evidence type="ECO:0000256" key="4">
    <source>
        <dbReference type="ARBA" id="ARBA00023136"/>
    </source>
</evidence>
<gene>
    <name evidence="7" type="ORF">K493DRAFT_316106</name>
</gene>
<evidence type="ECO:0000256" key="6">
    <source>
        <dbReference type="SAM" id="Phobius"/>
    </source>
</evidence>
<feature type="region of interest" description="Disordered" evidence="5">
    <location>
        <begin position="289"/>
        <end position="318"/>
    </location>
</feature>
<evidence type="ECO:0000256" key="3">
    <source>
        <dbReference type="ARBA" id="ARBA00022989"/>
    </source>
</evidence>
<dbReference type="Proteomes" id="UP000193498">
    <property type="component" value="Unassembled WGS sequence"/>
</dbReference>
<keyword evidence="2 6" id="KW-0812">Transmembrane</keyword>
<accession>A0A1Y1Y5G2</accession>